<protein>
    <recommendedName>
        <fullName evidence="4">Transposase</fullName>
    </recommendedName>
</protein>
<gene>
    <name evidence="2" type="ORF">CORC01_07192</name>
</gene>
<evidence type="ECO:0000313" key="3">
    <source>
        <dbReference type="Proteomes" id="UP000176998"/>
    </source>
</evidence>
<dbReference type="Proteomes" id="UP000176998">
    <property type="component" value="Unassembled WGS sequence"/>
</dbReference>
<dbReference type="AlphaFoldDB" id="A0A1G4B837"/>
<reference evidence="2 3" key="1">
    <citation type="submission" date="2016-09" db="EMBL/GenBank/DDBJ databases">
        <authorList>
            <person name="Capua I."/>
            <person name="De Benedictis P."/>
            <person name="Joannis T."/>
            <person name="Lombin L.H."/>
            <person name="Cattoli G."/>
        </authorList>
    </citation>
    <scope>NUCLEOTIDE SEQUENCE [LARGE SCALE GENOMIC DNA]</scope>
    <source>
        <strain evidence="2 3">IMI 309357</strain>
    </source>
</reference>
<keyword evidence="3" id="KW-1185">Reference proteome</keyword>
<feature type="compositionally biased region" description="Pro residues" evidence="1">
    <location>
        <begin position="1"/>
        <end position="13"/>
    </location>
</feature>
<name>A0A1G4B837_9PEZI</name>
<dbReference type="GeneID" id="34560340"/>
<sequence length="59" mass="7112">MMPPKPLPVPRPPTSRQATQSGASLFSQCAMRHVFRDNKTFNEIFRRWHRLFRQLYEHD</sequence>
<organism evidence="2 3">
    <name type="scientific">Colletotrichum orchidophilum</name>
    <dbReference type="NCBI Taxonomy" id="1209926"/>
    <lineage>
        <taxon>Eukaryota</taxon>
        <taxon>Fungi</taxon>
        <taxon>Dikarya</taxon>
        <taxon>Ascomycota</taxon>
        <taxon>Pezizomycotina</taxon>
        <taxon>Sordariomycetes</taxon>
        <taxon>Hypocreomycetidae</taxon>
        <taxon>Glomerellales</taxon>
        <taxon>Glomerellaceae</taxon>
        <taxon>Colletotrichum</taxon>
    </lineage>
</organism>
<feature type="region of interest" description="Disordered" evidence="1">
    <location>
        <begin position="1"/>
        <end position="22"/>
    </location>
</feature>
<evidence type="ECO:0000313" key="2">
    <source>
        <dbReference type="EMBL" id="OHE97577.1"/>
    </source>
</evidence>
<comment type="caution">
    <text evidence="2">The sequence shown here is derived from an EMBL/GenBank/DDBJ whole genome shotgun (WGS) entry which is preliminary data.</text>
</comment>
<accession>A0A1G4B837</accession>
<evidence type="ECO:0008006" key="4">
    <source>
        <dbReference type="Google" id="ProtNLM"/>
    </source>
</evidence>
<dbReference type="EMBL" id="MJBS01000056">
    <property type="protein sequence ID" value="OHE97577.1"/>
    <property type="molecule type" value="Genomic_DNA"/>
</dbReference>
<evidence type="ECO:0000256" key="1">
    <source>
        <dbReference type="SAM" id="MobiDB-lite"/>
    </source>
</evidence>
<dbReference type="RefSeq" id="XP_022474730.1">
    <property type="nucleotide sequence ID" value="XM_022618830.1"/>
</dbReference>
<proteinExistence type="predicted"/>